<proteinExistence type="predicted"/>
<evidence type="ECO:0000313" key="1">
    <source>
        <dbReference type="EMBL" id="MBX24757.1"/>
    </source>
</evidence>
<accession>A0A2P2M3F8</accession>
<reference evidence="1" key="1">
    <citation type="submission" date="2018-02" db="EMBL/GenBank/DDBJ databases">
        <title>Rhizophora mucronata_Transcriptome.</title>
        <authorList>
            <person name="Meera S.P."/>
            <person name="Sreeshan A."/>
            <person name="Augustine A."/>
        </authorList>
    </citation>
    <scope>NUCLEOTIDE SEQUENCE</scope>
    <source>
        <tissue evidence="1">Leaf</tissue>
    </source>
</reference>
<dbReference type="EMBL" id="GGEC01044273">
    <property type="protein sequence ID" value="MBX24757.1"/>
    <property type="molecule type" value="Transcribed_RNA"/>
</dbReference>
<protein>
    <submittedName>
        <fullName evidence="1">Uncharacterized protein</fullName>
    </submittedName>
</protein>
<organism evidence="1">
    <name type="scientific">Rhizophora mucronata</name>
    <name type="common">Asiatic mangrove</name>
    <dbReference type="NCBI Taxonomy" id="61149"/>
    <lineage>
        <taxon>Eukaryota</taxon>
        <taxon>Viridiplantae</taxon>
        <taxon>Streptophyta</taxon>
        <taxon>Embryophyta</taxon>
        <taxon>Tracheophyta</taxon>
        <taxon>Spermatophyta</taxon>
        <taxon>Magnoliopsida</taxon>
        <taxon>eudicotyledons</taxon>
        <taxon>Gunneridae</taxon>
        <taxon>Pentapetalae</taxon>
        <taxon>rosids</taxon>
        <taxon>fabids</taxon>
        <taxon>Malpighiales</taxon>
        <taxon>Rhizophoraceae</taxon>
        <taxon>Rhizophora</taxon>
    </lineage>
</organism>
<dbReference type="AlphaFoldDB" id="A0A2P2M3F8"/>
<name>A0A2P2M3F8_RHIMU</name>
<sequence length="56" mass="6549">MQEVKEIIRTLNLTITWQGLRIKQIWALTSDLSGDDCKLCMVGIPRTYDIFHQKRA</sequence>